<proteinExistence type="predicted"/>
<reference evidence="2" key="1">
    <citation type="submission" date="2020-07" db="EMBL/GenBank/DDBJ databases">
        <title>The High-quality genome of the commercially important snow crab, Chionoecetes opilio.</title>
        <authorList>
            <person name="Jeong J.-H."/>
            <person name="Ryu S."/>
        </authorList>
    </citation>
    <scope>NUCLEOTIDE SEQUENCE</scope>
    <source>
        <strain evidence="2">MADBK_172401_WGS</strain>
        <tissue evidence="2">Digestive gland</tissue>
    </source>
</reference>
<comment type="caution">
    <text evidence="2">The sequence shown here is derived from an EMBL/GenBank/DDBJ whole genome shotgun (WGS) entry which is preliminary data.</text>
</comment>
<gene>
    <name evidence="2" type="ORF">GWK47_012253</name>
</gene>
<accession>A0A8J5CM34</accession>
<protein>
    <submittedName>
        <fullName evidence="2">Uncharacterized protein</fullName>
    </submittedName>
</protein>
<evidence type="ECO:0000313" key="3">
    <source>
        <dbReference type="Proteomes" id="UP000770661"/>
    </source>
</evidence>
<feature type="region of interest" description="Disordered" evidence="1">
    <location>
        <begin position="1"/>
        <end position="29"/>
    </location>
</feature>
<feature type="compositionally biased region" description="Basic residues" evidence="1">
    <location>
        <begin position="1"/>
        <end position="16"/>
    </location>
</feature>
<organism evidence="2 3">
    <name type="scientific">Chionoecetes opilio</name>
    <name type="common">Atlantic snow crab</name>
    <name type="synonym">Cancer opilio</name>
    <dbReference type="NCBI Taxonomy" id="41210"/>
    <lineage>
        <taxon>Eukaryota</taxon>
        <taxon>Metazoa</taxon>
        <taxon>Ecdysozoa</taxon>
        <taxon>Arthropoda</taxon>
        <taxon>Crustacea</taxon>
        <taxon>Multicrustacea</taxon>
        <taxon>Malacostraca</taxon>
        <taxon>Eumalacostraca</taxon>
        <taxon>Eucarida</taxon>
        <taxon>Decapoda</taxon>
        <taxon>Pleocyemata</taxon>
        <taxon>Brachyura</taxon>
        <taxon>Eubrachyura</taxon>
        <taxon>Majoidea</taxon>
        <taxon>Majidae</taxon>
        <taxon>Chionoecetes</taxon>
    </lineage>
</organism>
<name>A0A8J5CM34_CHIOP</name>
<evidence type="ECO:0000256" key="1">
    <source>
        <dbReference type="SAM" id="MobiDB-lite"/>
    </source>
</evidence>
<dbReference type="AlphaFoldDB" id="A0A8J5CM34"/>
<dbReference type="EMBL" id="JACEEZ010019814">
    <property type="protein sequence ID" value="KAG0715291.1"/>
    <property type="molecule type" value="Genomic_DNA"/>
</dbReference>
<sequence length="157" mass="17230">MLTSRKPARHGGRPTARHPTTTSAPVMDPTDPTTPTFTCTCLSPLPGPSHLQAHSPMPCLPACKAISQLGPEDPVVEPTASPVYCTPLTALRYVSYHPWSFWYSHCPCTYVLVGDNKGAVMMRMMTTLYFLLLLPPPLLLIEEDGATVLTRLLTLQR</sequence>
<evidence type="ECO:0000313" key="2">
    <source>
        <dbReference type="EMBL" id="KAG0715291.1"/>
    </source>
</evidence>
<dbReference type="Proteomes" id="UP000770661">
    <property type="component" value="Unassembled WGS sequence"/>
</dbReference>
<keyword evidence="3" id="KW-1185">Reference proteome</keyword>